<evidence type="ECO:0000256" key="3">
    <source>
        <dbReference type="ARBA" id="ARBA00022552"/>
    </source>
</evidence>
<dbReference type="Pfam" id="PF05997">
    <property type="entry name" value="Nop52"/>
    <property type="match status" value="1"/>
</dbReference>
<dbReference type="PANTHER" id="PTHR13026">
    <property type="entry name" value="NNP-1 PROTEIN NOVEL NUCLEAR PROTEIN 1 NOP52"/>
    <property type="match status" value="1"/>
</dbReference>
<evidence type="ECO:0000256" key="2">
    <source>
        <dbReference type="ARBA" id="ARBA00006374"/>
    </source>
</evidence>
<accession>A0A1X2HW63</accession>
<dbReference type="STRING" id="13706.A0A1X2HW63"/>
<dbReference type="AlphaFoldDB" id="A0A1X2HW63"/>
<evidence type="ECO:0000256" key="4">
    <source>
        <dbReference type="ARBA" id="ARBA00023242"/>
    </source>
</evidence>
<comment type="subcellular location">
    <subcellularLocation>
        <location evidence="1">Nucleus</location>
    </subcellularLocation>
</comment>
<dbReference type="FunCoup" id="A0A1X2HW63">
    <property type="interactions" value="28"/>
</dbReference>
<dbReference type="Proteomes" id="UP000242180">
    <property type="component" value="Unassembled WGS sequence"/>
</dbReference>
<dbReference type="InParanoid" id="A0A1X2HW63"/>
<dbReference type="OMA" id="KAHEMEM"/>
<evidence type="ECO:0000313" key="7">
    <source>
        <dbReference type="Proteomes" id="UP000242180"/>
    </source>
</evidence>
<comment type="caution">
    <text evidence="6">The sequence shown here is derived from an EMBL/GenBank/DDBJ whole genome shotgun (WGS) entry which is preliminary data.</text>
</comment>
<keyword evidence="5" id="KW-0175">Coiled coil</keyword>
<feature type="coiled-coil region" evidence="5">
    <location>
        <begin position="204"/>
        <end position="238"/>
    </location>
</feature>
<evidence type="ECO:0000256" key="1">
    <source>
        <dbReference type="ARBA" id="ARBA00004123"/>
    </source>
</evidence>
<dbReference type="InterPro" id="IPR010301">
    <property type="entry name" value="RRP1"/>
</dbReference>
<sequence>MSTDAASGLPTGKELAANDKKTRDLAVRKLRNYMSSIPDLSRIDLLKLWKGIFYGFWMSDKPLVQQALAMELASLISDCPTEATLTFLDTFWEVFCAEWHGIDRIRLDKYYMLLRRVIFFSFLFLANQQWNPEIVDDYAEMLLAGPMHPTDRSKPDAIRYHIMQIYFEELENVLDLQREQNEEFDLPVESVQRPITVTAKSNVNKVVRNKAKEALKNYEKLLKEKEEQKEEDQDESMEE</sequence>
<dbReference type="GO" id="GO:0030688">
    <property type="term" value="C:preribosome, small subunit precursor"/>
    <property type="evidence" value="ECO:0007669"/>
    <property type="project" value="InterPro"/>
</dbReference>
<protein>
    <submittedName>
        <fullName evidence="6">Nucleolar</fullName>
    </submittedName>
</protein>
<dbReference type="PANTHER" id="PTHR13026:SF0">
    <property type="entry name" value="RIBOSOMAL RNA PROCESSING 1B"/>
    <property type="match status" value="1"/>
</dbReference>
<name>A0A1X2HW63_SYNRA</name>
<organism evidence="6 7">
    <name type="scientific">Syncephalastrum racemosum</name>
    <name type="common">Filamentous fungus</name>
    <dbReference type="NCBI Taxonomy" id="13706"/>
    <lineage>
        <taxon>Eukaryota</taxon>
        <taxon>Fungi</taxon>
        <taxon>Fungi incertae sedis</taxon>
        <taxon>Mucoromycota</taxon>
        <taxon>Mucoromycotina</taxon>
        <taxon>Mucoromycetes</taxon>
        <taxon>Mucorales</taxon>
        <taxon>Syncephalastraceae</taxon>
        <taxon>Syncephalastrum</taxon>
    </lineage>
</organism>
<gene>
    <name evidence="6" type="ORF">BCR43DRAFT_510809</name>
</gene>
<evidence type="ECO:0000313" key="6">
    <source>
        <dbReference type="EMBL" id="ORZ03799.1"/>
    </source>
</evidence>
<dbReference type="GO" id="GO:0005634">
    <property type="term" value="C:nucleus"/>
    <property type="evidence" value="ECO:0007669"/>
    <property type="project" value="UniProtKB-SubCell"/>
</dbReference>
<dbReference type="OrthoDB" id="2019504at2759"/>
<reference evidence="6 7" key="1">
    <citation type="submission" date="2016-07" db="EMBL/GenBank/DDBJ databases">
        <title>Pervasive Adenine N6-methylation of Active Genes in Fungi.</title>
        <authorList>
            <consortium name="DOE Joint Genome Institute"/>
            <person name="Mondo S.J."/>
            <person name="Dannebaum R.O."/>
            <person name="Kuo R.C."/>
            <person name="Labutti K."/>
            <person name="Haridas S."/>
            <person name="Kuo A."/>
            <person name="Salamov A."/>
            <person name="Ahrendt S.R."/>
            <person name="Lipzen A."/>
            <person name="Sullivan W."/>
            <person name="Andreopoulos W.B."/>
            <person name="Clum A."/>
            <person name="Lindquist E."/>
            <person name="Daum C."/>
            <person name="Ramamoorthy G.K."/>
            <person name="Gryganskyi A."/>
            <person name="Culley D."/>
            <person name="Magnuson J.K."/>
            <person name="James T.Y."/>
            <person name="O'Malley M.A."/>
            <person name="Stajich J.E."/>
            <person name="Spatafora J.W."/>
            <person name="Visel A."/>
            <person name="Grigoriev I.V."/>
        </authorList>
    </citation>
    <scope>NUCLEOTIDE SEQUENCE [LARGE SCALE GENOMIC DNA]</scope>
    <source>
        <strain evidence="6 7">NRRL 2496</strain>
    </source>
</reference>
<proteinExistence type="inferred from homology"/>
<dbReference type="EMBL" id="MCGN01000001">
    <property type="protein sequence ID" value="ORZ03799.1"/>
    <property type="molecule type" value="Genomic_DNA"/>
</dbReference>
<dbReference type="GO" id="GO:0006364">
    <property type="term" value="P:rRNA processing"/>
    <property type="evidence" value="ECO:0007669"/>
    <property type="project" value="UniProtKB-KW"/>
</dbReference>
<evidence type="ECO:0000256" key="5">
    <source>
        <dbReference type="SAM" id="Coils"/>
    </source>
</evidence>
<keyword evidence="7" id="KW-1185">Reference proteome</keyword>
<keyword evidence="4" id="KW-0539">Nucleus</keyword>
<keyword evidence="3" id="KW-0698">rRNA processing</keyword>
<comment type="similarity">
    <text evidence="2">Belongs to the RRP1 family.</text>
</comment>